<dbReference type="EMBL" id="JAERSE020000003">
    <property type="protein sequence ID" value="MCA6067569.1"/>
    <property type="molecule type" value="Genomic_DNA"/>
</dbReference>
<protein>
    <submittedName>
        <fullName evidence="1">Uncharacterized protein</fullName>
    </submittedName>
</protein>
<gene>
    <name evidence="1" type="ORF">JI747_010295</name>
</gene>
<dbReference type="Proteomes" id="UP000618240">
    <property type="component" value="Unassembled WGS sequence"/>
</dbReference>
<organism evidence="1 2">
    <name type="scientific">Chryseobacterium tagetis</name>
    <dbReference type="NCBI Taxonomy" id="2801334"/>
    <lineage>
        <taxon>Bacteria</taxon>
        <taxon>Pseudomonadati</taxon>
        <taxon>Bacteroidota</taxon>
        <taxon>Flavobacteriia</taxon>
        <taxon>Flavobacteriales</taxon>
        <taxon>Weeksellaceae</taxon>
        <taxon>Chryseobacterium group</taxon>
        <taxon>Chryseobacterium</taxon>
    </lineage>
</organism>
<comment type="caution">
    <text evidence="1">The sequence shown here is derived from an EMBL/GenBank/DDBJ whole genome shotgun (WGS) entry which is preliminary data.</text>
</comment>
<name>A0ABS8A0Q4_9FLAO</name>
<dbReference type="RefSeq" id="WP_225688370.1">
    <property type="nucleotide sequence ID" value="NZ_JAERSE020000003.1"/>
</dbReference>
<keyword evidence="2" id="KW-1185">Reference proteome</keyword>
<reference evidence="1 2" key="1">
    <citation type="submission" date="2021-09" db="EMBL/GenBank/DDBJ databases">
        <title>Genome sequencing and assembly of Chryseobacterium sp. RG1.</title>
        <authorList>
            <person name="Chhetri G."/>
        </authorList>
    </citation>
    <scope>NUCLEOTIDE SEQUENCE [LARGE SCALE GENOMIC DNA]</scope>
    <source>
        <strain evidence="1 2">RG1</strain>
    </source>
</reference>
<evidence type="ECO:0000313" key="2">
    <source>
        <dbReference type="Proteomes" id="UP000618240"/>
    </source>
</evidence>
<accession>A0ABS8A0Q4</accession>
<proteinExistence type="predicted"/>
<evidence type="ECO:0000313" key="1">
    <source>
        <dbReference type="EMBL" id="MCA6067569.1"/>
    </source>
</evidence>
<sequence length="58" mass="6727">MNSFYKSIGLFDSSNFSIEMEKSEFVDSLKKITYKTNTSFISLIPDNGIPTRFEYRGM</sequence>